<evidence type="ECO:0000259" key="1">
    <source>
        <dbReference type="SMART" id="SM00491"/>
    </source>
</evidence>
<evidence type="ECO:0000313" key="2">
    <source>
        <dbReference type="EMBL" id="EPY18204.1"/>
    </source>
</evidence>
<proteinExistence type="predicted"/>
<evidence type="ECO:0000313" key="3">
    <source>
        <dbReference type="Proteomes" id="UP000015354"/>
    </source>
</evidence>
<dbReference type="GO" id="GO:0016818">
    <property type="term" value="F:hydrolase activity, acting on acid anhydrides, in phosphorus-containing anhydrides"/>
    <property type="evidence" value="ECO:0007669"/>
    <property type="project" value="InterPro"/>
</dbReference>
<sequence>MGGKLSEGINFKDDLGRALLLVGLPYANLQDAELQHTLQHLARATPASSPSLSREAWGLYTDMCMRTVNQTIGRVIRHAADYAVVLLLDERFGGHANGVTKKIPEWMQPSLQHTQHFGECFRSIREFFAEKKQQQQQKQLQP</sequence>
<dbReference type="Gene3D" id="3.40.50.300">
    <property type="entry name" value="P-loop containing nucleotide triphosphate hydrolases"/>
    <property type="match status" value="1"/>
</dbReference>
<keyword evidence="3" id="KW-1185">Reference proteome</keyword>
<dbReference type="AlphaFoldDB" id="S9TN99"/>
<dbReference type="SMART" id="SM00491">
    <property type="entry name" value="HELICc2"/>
    <property type="match status" value="1"/>
</dbReference>
<dbReference type="InterPro" id="IPR027417">
    <property type="entry name" value="P-loop_NTPase"/>
</dbReference>
<dbReference type="EMBL" id="ATMH01010047">
    <property type="protein sequence ID" value="EPY18204.1"/>
    <property type="molecule type" value="Genomic_DNA"/>
</dbReference>
<dbReference type="InterPro" id="IPR045028">
    <property type="entry name" value="DinG/Rad3-like"/>
</dbReference>
<dbReference type="GO" id="GO:0005634">
    <property type="term" value="C:nucleus"/>
    <property type="evidence" value="ECO:0007669"/>
    <property type="project" value="TreeGrafter"/>
</dbReference>
<dbReference type="InterPro" id="IPR006555">
    <property type="entry name" value="ATP-dep_Helicase_C"/>
</dbReference>
<dbReference type="GO" id="GO:0003678">
    <property type="term" value="F:DNA helicase activity"/>
    <property type="evidence" value="ECO:0007669"/>
    <property type="project" value="TreeGrafter"/>
</dbReference>
<dbReference type="GO" id="GO:0034085">
    <property type="term" value="P:establishment of sister chromatid cohesion"/>
    <property type="evidence" value="ECO:0007669"/>
    <property type="project" value="TreeGrafter"/>
</dbReference>
<dbReference type="PANTHER" id="PTHR11472">
    <property type="entry name" value="DNA REPAIR DEAD HELICASE RAD3/XP-D SUBFAMILY MEMBER"/>
    <property type="match status" value="1"/>
</dbReference>
<accession>S9TN99</accession>
<reference evidence="2 3" key="1">
    <citation type="journal article" date="2013" name="PLoS ONE">
        <title>Predicting the Proteins of Angomonas deanei, Strigomonas culicis and Their Respective Endosymbionts Reveals New Aspects of the Trypanosomatidae Family.</title>
        <authorList>
            <person name="Motta M.C."/>
            <person name="Martins A.C."/>
            <person name="de Souza S.S."/>
            <person name="Catta-Preta C.M."/>
            <person name="Silva R."/>
            <person name="Klein C.C."/>
            <person name="de Almeida L.G."/>
            <person name="de Lima Cunha O."/>
            <person name="Ciapina L.P."/>
            <person name="Brocchi M."/>
            <person name="Colabardini A.C."/>
            <person name="de Araujo Lima B."/>
            <person name="Machado C.R."/>
            <person name="de Almeida Soares C.M."/>
            <person name="Probst C.M."/>
            <person name="de Menezes C.B."/>
            <person name="Thompson C.E."/>
            <person name="Bartholomeu D.C."/>
            <person name="Gradia D.F."/>
            <person name="Pavoni D.P."/>
            <person name="Grisard E.C."/>
            <person name="Fantinatti-Garboggini F."/>
            <person name="Marchini F.K."/>
            <person name="Rodrigues-Luiz G.F."/>
            <person name="Wagner G."/>
            <person name="Goldman G.H."/>
            <person name="Fietto J.L."/>
            <person name="Elias M.C."/>
            <person name="Goldman M.H."/>
            <person name="Sagot M.F."/>
            <person name="Pereira M."/>
            <person name="Stoco P.H."/>
            <person name="de Mendonca-Neto R.P."/>
            <person name="Teixeira S.M."/>
            <person name="Maciel T.E."/>
            <person name="de Oliveira Mendes T.A."/>
            <person name="Urmenyi T.P."/>
            <person name="de Souza W."/>
            <person name="Schenkman S."/>
            <person name="de Vasconcelos A.T."/>
        </authorList>
    </citation>
    <scope>NUCLEOTIDE SEQUENCE [LARGE SCALE GENOMIC DNA]</scope>
</reference>
<organism evidence="2 3">
    <name type="scientific">Strigomonas culicis</name>
    <dbReference type="NCBI Taxonomy" id="28005"/>
    <lineage>
        <taxon>Eukaryota</taxon>
        <taxon>Discoba</taxon>
        <taxon>Euglenozoa</taxon>
        <taxon>Kinetoplastea</taxon>
        <taxon>Metakinetoplastina</taxon>
        <taxon>Trypanosomatida</taxon>
        <taxon>Trypanosomatidae</taxon>
        <taxon>Strigomonadinae</taxon>
        <taxon>Strigomonas</taxon>
    </lineage>
</organism>
<dbReference type="Pfam" id="PF13307">
    <property type="entry name" value="Helicase_C_2"/>
    <property type="match status" value="1"/>
</dbReference>
<dbReference type="Proteomes" id="UP000015354">
    <property type="component" value="Unassembled WGS sequence"/>
</dbReference>
<dbReference type="GO" id="GO:0003676">
    <property type="term" value="F:nucleic acid binding"/>
    <property type="evidence" value="ECO:0007669"/>
    <property type="project" value="InterPro"/>
</dbReference>
<name>S9TN99_9TRYP</name>
<dbReference type="GO" id="GO:0005524">
    <property type="term" value="F:ATP binding"/>
    <property type="evidence" value="ECO:0007669"/>
    <property type="project" value="InterPro"/>
</dbReference>
<dbReference type="PANTHER" id="PTHR11472:SF41">
    <property type="entry name" value="ATP-DEPENDENT DNA HELICASE DDX11-RELATED"/>
    <property type="match status" value="1"/>
</dbReference>
<comment type="caution">
    <text evidence="2">The sequence shown here is derived from an EMBL/GenBank/DDBJ whole genome shotgun (WGS) entry which is preliminary data.</text>
</comment>
<dbReference type="GO" id="GO:0006139">
    <property type="term" value="P:nucleobase-containing compound metabolic process"/>
    <property type="evidence" value="ECO:0007669"/>
    <property type="project" value="InterPro"/>
</dbReference>
<gene>
    <name evidence="2" type="ORF">STCU_10122</name>
</gene>
<protein>
    <recommendedName>
        <fullName evidence="1">ATP-dependent helicase C-terminal domain-containing protein</fullName>
    </recommendedName>
</protein>
<feature type="domain" description="ATP-dependent helicase C-terminal" evidence="1">
    <location>
        <begin position="1"/>
        <end position="94"/>
    </location>
</feature>
<dbReference type="OrthoDB" id="267079at2759"/>